<reference evidence="3" key="1">
    <citation type="submission" date="2024-07" db="EMBL/GenBank/DDBJ databases">
        <authorList>
            <person name="Yu S.T."/>
        </authorList>
    </citation>
    <scope>NUCLEOTIDE SEQUENCE</scope>
    <source>
        <strain evidence="3">Y1</strain>
    </source>
</reference>
<feature type="signal peptide" evidence="1">
    <location>
        <begin position="1"/>
        <end position="27"/>
    </location>
</feature>
<dbReference type="Pfam" id="PF01522">
    <property type="entry name" value="Polysacc_deac_1"/>
    <property type="match status" value="1"/>
</dbReference>
<dbReference type="SUPFAM" id="SSF88713">
    <property type="entry name" value="Glycoside hydrolase/deacetylase"/>
    <property type="match status" value="1"/>
</dbReference>
<dbReference type="GO" id="GO:0016810">
    <property type="term" value="F:hydrolase activity, acting on carbon-nitrogen (but not peptide) bonds"/>
    <property type="evidence" value="ECO:0007669"/>
    <property type="project" value="InterPro"/>
</dbReference>
<evidence type="ECO:0000256" key="1">
    <source>
        <dbReference type="SAM" id="SignalP"/>
    </source>
</evidence>
<dbReference type="PROSITE" id="PS51677">
    <property type="entry name" value="NODB"/>
    <property type="match status" value="1"/>
</dbReference>
<keyword evidence="3" id="KW-0378">Hydrolase</keyword>
<organism evidence="3">
    <name type="scientific">Streptomyces sp. Y1</name>
    <dbReference type="NCBI Taxonomy" id="3238634"/>
    <lineage>
        <taxon>Bacteria</taxon>
        <taxon>Bacillati</taxon>
        <taxon>Actinomycetota</taxon>
        <taxon>Actinomycetes</taxon>
        <taxon>Kitasatosporales</taxon>
        <taxon>Streptomycetaceae</taxon>
        <taxon>Streptomyces</taxon>
    </lineage>
</organism>
<dbReference type="Gene3D" id="3.20.20.370">
    <property type="entry name" value="Glycoside hydrolase/deacetylase"/>
    <property type="match status" value="1"/>
</dbReference>
<feature type="chain" id="PRO_5044307342" evidence="1">
    <location>
        <begin position="28"/>
        <end position="303"/>
    </location>
</feature>
<dbReference type="EMBL" id="CP163445">
    <property type="protein sequence ID" value="XDQ80535.1"/>
    <property type="molecule type" value="Genomic_DNA"/>
</dbReference>
<dbReference type="InterPro" id="IPR050248">
    <property type="entry name" value="Polysacc_deacetylase_ArnD"/>
</dbReference>
<feature type="domain" description="NodB homology" evidence="2">
    <location>
        <begin position="113"/>
        <end position="292"/>
    </location>
</feature>
<accession>A0AB39TML9</accession>
<keyword evidence="1" id="KW-0732">Signal</keyword>
<dbReference type="CDD" id="cd10917">
    <property type="entry name" value="CE4_NodB_like_6s_7s"/>
    <property type="match status" value="1"/>
</dbReference>
<evidence type="ECO:0000313" key="3">
    <source>
        <dbReference type="EMBL" id="XDQ80535.1"/>
    </source>
</evidence>
<evidence type="ECO:0000259" key="2">
    <source>
        <dbReference type="PROSITE" id="PS51677"/>
    </source>
</evidence>
<dbReference type="GO" id="GO:0005975">
    <property type="term" value="P:carbohydrate metabolic process"/>
    <property type="evidence" value="ECO:0007669"/>
    <property type="project" value="InterPro"/>
</dbReference>
<gene>
    <name evidence="3" type="ORF">AB2U05_19720</name>
</gene>
<dbReference type="InterPro" id="IPR002509">
    <property type="entry name" value="NODB_dom"/>
</dbReference>
<proteinExistence type="predicted"/>
<sequence length="303" mass="31933">MNRDGLSRTRTYAAGALALLAFATACGDNGDGGAKPAATTAASAAPQPAGAAAAPTAAATAPGAAPAGADAAAWAKWKLTPLAPAPAPPADKPIKLAKTGTVPVFSDVKTSDKVVFITIDDGAEKDPKFVEMLTDLKVPISMFLTKDIVKNDYGYFKPLQALGNHIQNHTVTHPVMSKLSADKQKSEICDDQSALTQQYGTAPLLFRPPFGDGANTAMLNTSVQECGPRAIVLWRESMQIHDMQYQAADKKLKPGDIILAHFRGPKELKGATMTEMFGDLLARIQEQGFSVARLEDYVQAPAG</sequence>
<dbReference type="RefSeq" id="WP_045708446.1">
    <property type="nucleotide sequence ID" value="NZ_CP163445.1"/>
</dbReference>
<dbReference type="InterPro" id="IPR011330">
    <property type="entry name" value="Glyco_hydro/deAcase_b/a-brl"/>
</dbReference>
<dbReference type="PROSITE" id="PS51257">
    <property type="entry name" value="PROKAR_LIPOPROTEIN"/>
    <property type="match status" value="1"/>
</dbReference>
<dbReference type="AlphaFoldDB" id="A0AB39TML9"/>
<dbReference type="PANTHER" id="PTHR10587">
    <property type="entry name" value="GLYCOSYL TRANSFERASE-RELATED"/>
    <property type="match status" value="1"/>
</dbReference>
<dbReference type="EC" id="3.-.-.-" evidence="3"/>
<name>A0AB39TML9_9ACTN</name>
<protein>
    <submittedName>
        <fullName evidence="3">Polysaccharide deacetylase family protein</fullName>
        <ecNumber evidence="3">3.-.-.-</ecNumber>
    </submittedName>
</protein>
<dbReference type="PANTHER" id="PTHR10587:SF134">
    <property type="entry name" value="SECRETED PROTEIN"/>
    <property type="match status" value="1"/>
</dbReference>